<gene>
    <name evidence="1" type="ORF">SNF14_11210</name>
</gene>
<accession>A0ABU5ENR1</accession>
<comment type="caution">
    <text evidence="1">The sequence shown here is derived from an EMBL/GenBank/DDBJ whole genome shotgun (WGS) entry which is preliminary data.</text>
</comment>
<dbReference type="Proteomes" id="UP001285855">
    <property type="component" value="Unassembled WGS sequence"/>
</dbReference>
<dbReference type="RefSeq" id="WP_320556259.1">
    <property type="nucleotide sequence ID" value="NZ_JAXDAE010000011.1"/>
</dbReference>
<evidence type="ECO:0008006" key="3">
    <source>
        <dbReference type="Google" id="ProtNLM"/>
    </source>
</evidence>
<keyword evidence="2" id="KW-1185">Reference proteome</keyword>
<sequence>MKRITGVLLFILIAWTYNYAQEQHTTEIHNKNPRHRAAFILGHSFISLENKEILSVPTFGLDYEYWINEKWGIGVFSDLELISKEVSPTVNDVNIEREYPLVATLDVL</sequence>
<reference evidence="1 2" key="1">
    <citation type="submission" date="2023-11" db="EMBL/GenBank/DDBJ databases">
        <title>Winogradskyella pelagius sp. nov., isolated from coastal sediment.</title>
        <authorList>
            <person name="Li F."/>
        </authorList>
    </citation>
    <scope>NUCLEOTIDE SEQUENCE [LARGE SCALE GENOMIC DNA]</scope>
    <source>
        <strain evidence="1 2">KCTC 23502</strain>
    </source>
</reference>
<proteinExistence type="predicted"/>
<organism evidence="1 2">
    <name type="scientific">Winogradskyella aquimaris</name>
    <dbReference type="NCBI Taxonomy" id="864074"/>
    <lineage>
        <taxon>Bacteria</taxon>
        <taxon>Pseudomonadati</taxon>
        <taxon>Bacteroidota</taxon>
        <taxon>Flavobacteriia</taxon>
        <taxon>Flavobacteriales</taxon>
        <taxon>Flavobacteriaceae</taxon>
        <taxon>Winogradskyella</taxon>
    </lineage>
</organism>
<name>A0ABU5ENR1_9FLAO</name>
<dbReference type="EMBL" id="JAXDAE010000011">
    <property type="protein sequence ID" value="MDY2587908.1"/>
    <property type="molecule type" value="Genomic_DNA"/>
</dbReference>
<protein>
    <recommendedName>
        <fullName evidence="3">Outer membrane protein beta-barrel domain-containing protein</fullName>
    </recommendedName>
</protein>
<evidence type="ECO:0000313" key="2">
    <source>
        <dbReference type="Proteomes" id="UP001285855"/>
    </source>
</evidence>
<evidence type="ECO:0000313" key="1">
    <source>
        <dbReference type="EMBL" id="MDY2587908.1"/>
    </source>
</evidence>